<dbReference type="Proteomes" id="UP001529510">
    <property type="component" value="Unassembled WGS sequence"/>
</dbReference>
<organism evidence="2 3">
    <name type="scientific">Cirrhinus mrigala</name>
    <name type="common">Mrigala</name>
    <dbReference type="NCBI Taxonomy" id="683832"/>
    <lineage>
        <taxon>Eukaryota</taxon>
        <taxon>Metazoa</taxon>
        <taxon>Chordata</taxon>
        <taxon>Craniata</taxon>
        <taxon>Vertebrata</taxon>
        <taxon>Euteleostomi</taxon>
        <taxon>Actinopterygii</taxon>
        <taxon>Neopterygii</taxon>
        <taxon>Teleostei</taxon>
        <taxon>Ostariophysi</taxon>
        <taxon>Cypriniformes</taxon>
        <taxon>Cyprinidae</taxon>
        <taxon>Labeoninae</taxon>
        <taxon>Labeonini</taxon>
        <taxon>Cirrhinus</taxon>
    </lineage>
</organism>
<evidence type="ECO:0000313" key="2">
    <source>
        <dbReference type="EMBL" id="KAL0201684.1"/>
    </source>
</evidence>
<evidence type="ECO:0000313" key="3">
    <source>
        <dbReference type="Proteomes" id="UP001529510"/>
    </source>
</evidence>
<feature type="compositionally biased region" description="Polar residues" evidence="1">
    <location>
        <begin position="67"/>
        <end position="86"/>
    </location>
</feature>
<accession>A0ABD0RT74</accession>
<gene>
    <name evidence="2" type="ORF">M9458_004871</name>
</gene>
<evidence type="ECO:0000256" key="1">
    <source>
        <dbReference type="SAM" id="MobiDB-lite"/>
    </source>
</evidence>
<sequence length="102" mass="11280">MPLCSTQRGSYGVSIVLKLVGRYDGQCGPVLHPLFEDPLVGEEDDDDKILLTILEDEDDGDKDATFPPNQFRPQSMQDESSPSPVQVDTDLLQVCRKAMAKL</sequence>
<reference evidence="2 3" key="1">
    <citation type="submission" date="2024-05" db="EMBL/GenBank/DDBJ databases">
        <title>Genome sequencing and assembly of Indian major carp, Cirrhinus mrigala (Hamilton, 1822).</title>
        <authorList>
            <person name="Mohindra V."/>
            <person name="Chowdhury L.M."/>
            <person name="Lal K."/>
            <person name="Jena J.K."/>
        </authorList>
    </citation>
    <scope>NUCLEOTIDE SEQUENCE [LARGE SCALE GENOMIC DNA]</scope>
    <source>
        <strain evidence="2">CM1030</strain>
        <tissue evidence="2">Blood</tissue>
    </source>
</reference>
<feature type="non-terminal residue" evidence="2">
    <location>
        <position position="102"/>
    </location>
</feature>
<dbReference type="EMBL" id="JAMKFB020000002">
    <property type="protein sequence ID" value="KAL0201684.1"/>
    <property type="molecule type" value="Genomic_DNA"/>
</dbReference>
<comment type="caution">
    <text evidence="2">The sequence shown here is derived from an EMBL/GenBank/DDBJ whole genome shotgun (WGS) entry which is preliminary data.</text>
</comment>
<name>A0ABD0RT74_CIRMR</name>
<dbReference type="AlphaFoldDB" id="A0ABD0RT74"/>
<proteinExistence type="predicted"/>
<keyword evidence="3" id="KW-1185">Reference proteome</keyword>
<feature type="region of interest" description="Disordered" evidence="1">
    <location>
        <begin position="54"/>
        <end position="88"/>
    </location>
</feature>
<protein>
    <submittedName>
        <fullName evidence="2">Uncharacterized protein</fullName>
    </submittedName>
</protein>